<gene>
    <name evidence="10" type="ORF">ACFQEY_02255</name>
</gene>
<dbReference type="RefSeq" id="WP_379765093.1">
    <property type="nucleotide sequence ID" value="NZ_JBHSXI010000001.1"/>
</dbReference>
<evidence type="ECO:0000256" key="6">
    <source>
        <dbReference type="ARBA" id="ARBA00023014"/>
    </source>
</evidence>
<evidence type="ECO:0000256" key="3">
    <source>
        <dbReference type="ARBA" id="ARBA00022763"/>
    </source>
</evidence>
<dbReference type="Pfam" id="PF03167">
    <property type="entry name" value="UDG"/>
    <property type="match status" value="1"/>
</dbReference>
<name>A0ABD5UHA9_9EURY</name>
<dbReference type="InterPro" id="IPR051536">
    <property type="entry name" value="UDG_Type-4/5"/>
</dbReference>
<feature type="compositionally biased region" description="Low complexity" evidence="8">
    <location>
        <begin position="82"/>
        <end position="129"/>
    </location>
</feature>
<dbReference type="AlphaFoldDB" id="A0ABD5UHA9"/>
<keyword evidence="6" id="KW-0411">Iron-sulfur</keyword>
<dbReference type="InterPro" id="IPR036895">
    <property type="entry name" value="Uracil-DNA_glycosylase-like_sf"/>
</dbReference>
<dbReference type="SUPFAM" id="SSF52141">
    <property type="entry name" value="Uracil-DNA glycosylase-like"/>
    <property type="match status" value="2"/>
</dbReference>
<sequence>MRPDCQSFVPGYGDANADFHLVGDHPGVHGGIESGVPFTEKSWSTTFLSALSDGGLIAGFARDVSSVASATPGTDATEAEAADGGSAEAEAANRGSAEAEAADGGSAEAEAADGGSAEAEAVDGGSAETEAADADATDPIRTDRTYFSYLHMCVPDGTPTEESYADMERFFDAELRAIAAHVLLPVGARATEHVLEQYTARAWKTDVDMDALHGEEILGSGWLVLPIKDPAEWDADDADHLVASLRTLRSTDYRRESDLGRFVAGSDPYLVR</sequence>
<evidence type="ECO:0000256" key="7">
    <source>
        <dbReference type="ARBA" id="ARBA00023204"/>
    </source>
</evidence>
<comment type="caution">
    <text evidence="10">The sequence shown here is derived from an EMBL/GenBank/DDBJ whole genome shotgun (WGS) entry which is preliminary data.</text>
</comment>
<keyword evidence="7" id="KW-0234">DNA repair</keyword>
<feature type="domain" description="Uracil-DNA glycosylase-like" evidence="9">
    <location>
        <begin position="10"/>
        <end position="215"/>
    </location>
</feature>
<proteinExistence type="predicted"/>
<accession>A0ABD5UHA9</accession>
<evidence type="ECO:0000256" key="2">
    <source>
        <dbReference type="ARBA" id="ARBA00022723"/>
    </source>
</evidence>
<keyword evidence="4" id="KW-0378">Hydrolase</keyword>
<dbReference type="EMBL" id="JBHSXI010000001">
    <property type="protein sequence ID" value="MFC6887880.1"/>
    <property type="molecule type" value="Genomic_DNA"/>
</dbReference>
<dbReference type="GO" id="GO:0006281">
    <property type="term" value="P:DNA repair"/>
    <property type="evidence" value="ECO:0007669"/>
    <property type="project" value="UniProtKB-KW"/>
</dbReference>
<keyword evidence="5" id="KW-0408">Iron</keyword>
<dbReference type="Gene3D" id="3.40.470.10">
    <property type="entry name" value="Uracil-DNA glycosylase-like domain"/>
    <property type="match status" value="1"/>
</dbReference>
<evidence type="ECO:0000313" key="10">
    <source>
        <dbReference type="EMBL" id="MFC6887880.1"/>
    </source>
</evidence>
<dbReference type="GO" id="GO:0051539">
    <property type="term" value="F:4 iron, 4 sulfur cluster binding"/>
    <property type="evidence" value="ECO:0007669"/>
    <property type="project" value="UniProtKB-KW"/>
</dbReference>
<evidence type="ECO:0000259" key="9">
    <source>
        <dbReference type="Pfam" id="PF03167"/>
    </source>
</evidence>
<keyword evidence="2" id="KW-0479">Metal-binding</keyword>
<feature type="region of interest" description="Disordered" evidence="8">
    <location>
        <begin position="71"/>
        <end position="138"/>
    </location>
</feature>
<evidence type="ECO:0000256" key="4">
    <source>
        <dbReference type="ARBA" id="ARBA00022801"/>
    </source>
</evidence>
<dbReference type="InterPro" id="IPR005122">
    <property type="entry name" value="Uracil-DNA_glycosylase-like"/>
</dbReference>
<dbReference type="Proteomes" id="UP001596333">
    <property type="component" value="Unassembled WGS sequence"/>
</dbReference>
<keyword evidence="11" id="KW-1185">Reference proteome</keyword>
<reference evidence="10 11" key="1">
    <citation type="journal article" date="2019" name="Int. J. Syst. Evol. Microbiol.">
        <title>The Global Catalogue of Microorganisms (GCM) 10K type strain sequencing project: providing services to taxonomists for standard genome sequencing and annotation.</title>
        <authorList>
            <consortium name="The Broad Institute Genomics Platform"/>
            <consortium name="The Broad Institute Genome Sequencing Center for Infectious Disease"/>
            <person name="Wu L."/>
            <person name="Ma J."/>
        </authorList>
    </citation>
    <scope>NUCLEOTIDE SEQUENCE [LARGE SCALE GENOMIC DNA]</scope>
    <source>
        <strain evidence="10 11">Y73</strain>
    </source>
</reference>
<evidence type="ECO:0000256" key="5">
    <source>
        <dbReference type="ARBA" id="ARBA00023004"/>
    </source>
</evidence>
<dbReference type="GO" id="GO:0046872">
    <property type="term" value="F:metal ion binding"/>
    <property type="evidence" value="ECO:0007669"/>
    <property type="project" value="UniProtKB-KW"/>
</dbReference>
<dbReference type="GO" id="GO:0097506">
    <property type="term" value="F:deaminated base DNA N-glycosylase activity"/>
    <property type="evidence" value="ECO:0007669"/>
    <property type="project" value="UniProtKB-ARBA"/>
</dbReference>
<keyword evidence="3" id="KW-0227">DNA damage</keyword>
<evidence type="ECO:0000256" key="1">
    <source>
        <dbReference type="ARBA" id="ARBA00022485"/>
    </source>
</evidence>
<organism evidence="10 11">
    <name type="scientific">Halorubrum trueperi</name>
    <dbReference type="NCBI Taxonomy" id="2004704"/>
    <lineage>
        <taxon>Archaea</taxon>
        <taxon>Methanobacteriati</taxon>
        <taxon>Methanobacteriota</taxon>
        <taxon>Stenosarchaea group</taxon>
        <taxon>Halobacteria</taxon>
        <taxon>Halobacteriales</taxon>
        <taxon>Haloferacaceae</taxon>
        <taxon>Halorubrum</taxon>
    </lineage>
</organism>
<evidence type="ECO:0000313" key="11">
    <source>
        <dbReference type="Proteomes" id="UP001596333"/>
    </source>
</evidence>
<dbReference type="PANTHER" id="PTHR33693">
    <property type="entry name" value="TYPE-5 URACIL-DNA GLYCOSYLASE"/>
    <property type="match status" value="1"/>
</dbReference>
<evidence type="ECO:0000256" key="8">
    <source>
        <dbReference type="SAM" id="MobiDB-lite"/>
    </source>
</evidence>
<protein>
    <submittedName>
        <fullName evidence="10">Uracil-DNA glycosylase</fullName>
    </submittedName>
</protein>
<keyword evidence="1" id="KW-0004">4Fe-4S</keyword>
<dbReference type="PANTHER" id="PTHR33693:SF1">
    <property type="entry name" value="TYPE-4 URACIL-DNA GLYCOSYLASE"/>
    <property type="match status" value="1"/>
</dbReference>